<evidence type="ECO:0000313" key="2">
    <source>
        <dbReference type="Proteomes" id="UP000501130"/>
    </source>
</evidence>
<accession>A0ABX6N525</accession>
<keyword evidence="2" id="KW-1185">Reference proteome</keyword>
<dbReference type="Gene3D" id="3.20.20.370">
    <property type="entry name" value="Glycoside hydrolase/deacetylase"/>
    <property type="match status" value="1"/>
</dbReference>
<sequence length="244" mass="26014">MWINADLGEGCAHDETLFKIVDWANIASGGHAGDEHSIRRACMLALEHGVQVGAHPSYPDRAGFGRQKPEGSTAQLLGELKRQMDFFDNIATKLGCCPAHFKPHGQLYNDAAFQAAEAELLINLAHAFPHLKLLALANSPLVAWARSAGIEVIEEAFPDRAYLSTGALAPRSQPGAVLHDPVQVKAQAELIVRGGPLQCLDGSSRVVTAQTLCVHGDNAQALDNAKAVRAALTEHDQDTFSGAS</sequence>
<proteinExistence type="predicted"/>
<protein>
    <submittedName>
        <fullName evidence="1">LamB/YcsF family protein</fullName>
    </submittedName>
</protein>
<name>A0ABX6N525_9BURK</name>
<dbReference type="EMBL" id="CP053084">
    <property type="protein sequence ID" value="QJR29490.1"/>
    <property type="molecule type" value="Genomic_DNA"/>
</dbReference>
<dbReference type="RefSeq" id="WP_171098889.1">
    <property type="nucleotide sequence ID" value="NZ_CP053084.1"/>
</dbReference>
<organism evidence="1 2">
    <name type="scientific">Limnobacter profundi</name>
    <dbReference type="NCBI Taxonomy" id="2732163"/>
    <lineage>
        <taxon>Bacteria</taxon>
        <taxon>Pseudomonadati</taxon>
        <taxon>Pseudomonadota</taxon>
        <taxon>Betaproteobacteria</taxon>
        <taxon>Burkholderiales</taxon>
        <taxon>Burkholderiaceae</taxon>
        <taxon>Limnobacter</taxon>
    </lineage>
</organism>
<evidence type="ECO:0000313" key="1">
    <source>
        <dbReference type="EMBL" id="QJR29490.1"/>
    </source>
</evidence>
<dbReference type="CDD" id="cd10801">
    <property type="entry name" value="LamB_YcsF_like_1"/>
    <property type="match status" value="1"/>
</dbReference>
<dbReference type="InterPro" id="IPR011330">
    <property type="entry name" value="Glyco_hydro/deAcase_b/a-brl"/>
</dbReference>
<reference evidence="1 2" key="1">
    <citation type="submission" date="2020-05" db="EMBL/GenBank/DDBJ databases">
        <title>Compete genome of Limnobacter sp. SAORIC-580.</title>
        <authorList>
            <person name="Song J."/>
            <person name="Cho J.-C."/>
        </authorList>
    </citation>
    <scope>NUCLEOTIDE SEQUENCE [LARGE SCALE GENOMIC DNA]</scope>
    <source>
        <strain evidence="1 2">SAORIC-580</strain>
    </source>
</reference>
<dbReference type="Proteomes" id="UP000501130">
    <property type="component" value="Chromosome"/>
</dbReference>
<dbReference type="InterPro" id="IPR005501">
    <property type="entry name" value="LamB/YcsF/PxpA-like"/>
</dbReference>
<dbReference type="PANTHER" id="PTHR30292">
    <property type="entry name" value="UNCHARACTERIZED PROTEIN YBGL-RELATED"/>
    <property type="match status" value="1"/>
</dbReference>
<dbReference type="PANTHER" id="PTHR30292:SF0">
    <property type="entry name" value="5-OXOPROLINASE SUBUNIT A"/>
    <property type="match status" value="1"/>
</dbReference>
<gene>
    <name evidence="1" type="ORF">HKT17_07080</name>
</gene>
<dbReference type="Pfam" id="PF03746">
    <property type="entry name" value="LamB_YcsF"/>
    <property type="match status" value="1"/>
</dbReference>
<dbReference type="SUPFAM" id="SSF88713">
    <property type="entry name" value="Glycoside hydrolase/deacetylase"/>
    <property type="match status" value="1"/>
</dbReference>